<comment type="caution">
    <text evidence="2">The sequence shown here is derived from an EMBL/GenBank/DDBJ whole genome shotgun (WGS) entry which is preliminary data.</text>
</comment>
<keyword evidence="1" id="KW-0472">Membrane</keyword>
<feature type="transmembrane region" description="Helical" evidence="1">
    <location>
        <begin position="38"/>
        <end position="55"/>
    </location>
</feature>
<keyword evidence="1" id="KW-1133">Transmembrane helix</keyword>
<dbReference type="RefSeq" id="WP_161314990.1">
    <property type="nucleotide sequence ID" value="NZ_WTUW01000002.1"/>
</dbReference>
<organism evidence="2 3">
    <name type="scientific">Sneathiella litorea</name>
    <dbReference type="NCBI Taxonomy" id="2606216"/>
    <lineage>
        <taxon>Bacteria</taxon>
        <taxon>Pseudomonadati</taxon>
        <taxon>Pseudomonadota</taxon>
        <taxon>Alphaproteobacteria</taxon>
        <taxon>Sneathiellales</taxon>
        <taxon>Sneathiellaceae</taxon>
        <taxon>Sneathiella</taxon>
    </lineage>
</organism>
<feature type="transmembrane region" description="Helical" evidence="1">
    <location>
        <begin position="6"/>
        <end position="26"/>
    </location>
</feature>
<dbReference type="AlphaFoldDB" id="A0A6L8W5I5"/>
<dbReference type="EMBL" id="WTUW01000002">
    <property type="protein sequence ID" value="MZR30405.1"/>
    <property type="molecule type" value="Genomic_DNA"/>
</dbReference>
<sequence length="131" mass="14302">MTGLLYCQIAYAIAGLLFNMVSWRAVAQGKKAFTATDPVKGIFTMLSVLLITASYSLAGGWIYRIGWILLILRILPGGVIRHGTAILIDKNLENYASLRVGILAVMINTFGMIVGLAGLFLSFKNYVFPMP</sequence>
<keyword evidence="1" id="KW-0812">Transmembrane</keyword>
<accession>A0A6L8W5I5</accession>
<proteinExistence type="predicted"/>
<evidence type="ECO:0000256" key="1">
    <source>
        <dbReference type="SAM" id="Phobius"/>
    </source>
</evidence>
<dbReference type="Proteomes" id="UP000476030">
    <property type="component" value="Unassembled WGS sequence"/>
</dbReference>
<keyword evidence="3" id="KW-1185">Reference proteome</keyword>
<gene>
    <name evidence="2" type="ORF">GQE98_07120</name>
</gene>
<protein>
    <submittedName>
        <fullName evidence="2">Uncharacterized protein</fullName>
    </submittedName>
</protein>
<reference evidence="2 3" key="1">
    <citation type="submission" date="2019-12" db="EMBL/GenBank/DDBJ databases">
        <title>Snethiella sp. nov. sp. isolated from sea sand.</title>
        <authorList>
            <person name="Kim J."/>
            <person name="Jeong S.E."/>
            <person name="Jung H.S."/>
            <person name="Jeon C.O."/>
        </authorList>
    </citation>
    <scope>NUCLEOTIDE SEQUENCE [LARGE SCALE GENOMIC DNA]</scope>
    <source>
        <strain evidence="2 3">DP05</strain>
    </source>
</reference>
<feature type="transmembrane region" description="Helical" evidence="1">
    <location>
        <begin position="100"/>
        <end position="123"/>
    </location>
</feature>
<name>A0A6L8W5I5_9PROT</name>
<evidence type="ECO:0000313" key="2">
    <source>
        <dbReference type="EMBL" id="MZR30405.1"/>
    </source>
</evidence>
<evidence type="ECO:0000313" key="3">
    <source>
        <dbReference type="Proteomes" id="UP000476030"/>
    </source>
</evidence>